<proteinExistence type="predicted"/>
<evidence type="ECO:0000256" key="1">
    <source>
        <dbReference type="SAM" id="Phobius"/>
    </source>
</evidence>
<dbReference type="PANTHER" id="PTHR36216:SF1">
    <property type="entry name" value="HTH ARSR-TYPE DOMAIN-CONTAINING PROTEIN"/>
    <property type="match status" value="1"/>
</dbReference>
<dbReference type="Proteomes" id="UP000001882">
    <property type="component" value="Chromosome"/>
</dbReference>
<reference evidence="2 3" key="2">
    <citation type="journal article" date="2008" name="Int. J. Syst. Evol. Microbiol.">
        <title>Methanocella paludicola gen. nov., sp. nov., a methane-producing archaeon, the first isolate of the lineage 'Rice Cluster I', and proposal of the new archaeal order Methanocellales ord. nov.</title>
        <authorList>
            <person name="Sakai S."/>
            <person name="Imachi H."/>
            <person name="Hanada S."/>
            <person name="Ohashi A."/>
            <person name="Harada H."/>
            <person name="Kamagata Y."/>
        </authorList>
    </citation>
    <scope>NUCLEOTIDE SEQUENCE [LARGE SCALE GENOMIC DNA]</scope>
    <source>
        <strain evidence="3">DSM 17711 / JCM 13418 / NBRC 101707 / SANAE</strain>
    </source>
</reference>
<dbReference type="Pfam" id="PF13412">
    <property type="entry name" value="HTH_24"/>
    <property type="match status" value="1"/>
</dbReference>
<sequence>MSMKKGILFEAVIALVIVFLAFAIYAMISTSTTAAAVKWTTPTYDQPGYMYASGDILYSFTGNSIYAFDSDGNAAWNLTIPDNWSISSEWLRLKDTGDILVGGFTGNTEVSPTVASSDGVLYVLARPNITVTSAEIATVNNFTQVFAISKDGIILWSVPLESKLILYGSSSLDTVSIHASGGRVYVFHDYQETVIDSSGHVLFTISNVSDPATVDEKGNIYAVEPVSSDPVLEGGAYDYRVPSSIVNAYDSSGKLLWTRDIGEPVIRQYLREDIREQFDSLPLYKYGSLYLPLKDGILAMDTGGNVIWVKRLNESTQLLELMPMDSDGNFYLEHVNSANLSASSLYVLSGDGSAVSEPVPYDEYHSSGYKAGKDGVLYYVASEPSNNSSLDALASLKLTAYDVRNASTLWSYTIPTYKKSTITLDETSVRNIFGPYTSGDILDGSQQRYPYGSLSSRVYGQSDVIVLPSEGRVYLSYADYNYEYPIVVGQSQCVYAMGVAAVNGGREEWQYSTDSPVTAMADGNGNLFYSTMDGTISAAKFDPATGLTISIIAYLFIRFIAVGAVSRARSRLDKNENRNVVLKFISEHPGSTLYEIARGIDMNLGTARYHVLILGINHRITSQKADNKYVRFFLNSNTFSKEEQVLLSFIKREPTRKVLGMLLEKPGRTNVDLSRELNIAESTISKYIKELSSKEIIMKEPMPGGRFAYSIRKEYVERVAMALESLKCAA</sequence>
<dbReference type="SUPFAM" id="SSF46785">
    <property type="entry name" value="Winged helix' DNA-binding domain"/>
    <property type="match status" value="2"/>
</dbReference>
<name>D1Z2K2_METPS</name>
<evidence type="ECO:0000313" key="2">
    <source>
        <dbReference type="EMBL" id="BAI62924.1"/>
    </source>
</evidence>
<keyword evidence="3" id="KW-1185">Reference proteome</keyword>
<dbReference type="InterPro" id="IPR015943">
    <property type="entry name" value="WD40/YVTN_repeat-like_dom_sf"/>
</dbReference>
<dbReference type="Gene3D" id="2.130.10.10">
    <property type="entry name" value="YVTN repeat-like/Quinoprotein amine dehydrogenase"/>
    <property type="match status" value="1"/>
</dbReference>
<dbReference type="InterPro" id="IPR018391">
    <property type="entry name" value="PQQ_b-propeller_rpt"/>
</dbReference>
<dbReference type="AlphaFoldDB" id="D1Z2K2"/>
<dbReference type="Gene3D" id="1.10.10.10">
    <property type="entry name" value="Winged helix-like DNA-binding domain superfamily/Winged helix DNA-binding domain"/>
    <property type="match status" value="2"/>
</dbReference>
<organism evidence="2 3">
    <name type="scientific">Methanocella paludicola (strain DSM 17711 / JCM 13418 / NBRC 101707 / SANAE)</name>
    <dbReference type="NCBI Taxonomy" id="304371"/>
    <lineage>
        <taxon>Archaea</taxon>
        <taxon>Methanobacteriati</taxon>
        <taxon>Methanobacteriota</taxon>
        <taxon>Stenosarchaea group</taxon>
        <taxon>Methanomicrobia</taxon>
        <taxon>Methanocellales</taxon>
        <taxon>Methanocellaceae</taxon>
        <taxon>Methanocella</taxon>
    </lineage>
</organism>
<dbReference type="KEGG" id="mpd:MCP_2852"/>
<dbReference type="SUPFAM" id="SSF50998">
    <property type="entry name" value="Quinoprotein alcohol dehydrogenase-like"/>
    <property type="match status" value="1"/>
</dbReference>
<evidence type="ECO:0008006" key="4">
    <source>
        <dbReference type="Google" id="ProtNLM"/>
    </source>
</evidence>
<dbReference type="InParanoid" id="D1Z2K2"/>
<dbReference type="EMBL" id="AP011532">
    <property type="protein sequence ID" value="BAI62924.1"/>
    <property type="molecule type" value="Genomic_DNA"/>
</dbReference>
<gene>
    <name evidence="2" type="ordered locus">MCP_2852</name>
</gene>
<dbReference type="InterPro" id="IPR011047">
    <property type="entry name" value="Quinoprotein_ADH-like_sf"/>
</dbReference>
<feature type="transmembrane region" description="Helical" evidence="1">
    <location>
        <begin position="7"/>
        <end position="28"/>
    </location>
</feature>
<dbReference type="eggNOG" id="arCOG02493">
    <property type="taxonomic scope" value="Archaea"/>
</dbReference>
<keyword evidence="1" id="KW-0812">Transmembrane</keyword>
<dbReference type="PANTHER" id="PTHR36216">
    <property type="entry name" value="TRANSCRIPTIONAL REGULATOR, TRMB"/>
    <property type="match status" value="1"/>
</dbReference>
<evidence type="ECO:0000313" key="3">
    <source>
        <dbReference type="Proteomes" id="UP000001882"/>
    </source>
</evidence>
<dbReference type="eggNOG" id="arCOG02611">
    <property type="taxonomic scope" value="Archaea"/>
</dbReference>
<protein>
    <recommendedName>
        <fullName evidence="4">HTH arsR-type domain-containing protein</fullName>
    </recommendedName>
</protein>
<dbReference type="SMART" id="SM00564">
    <property type="entry name" value="PQQ"/>
    <property type="match status" value="5"/>
</dbReference>
<dbReference type="InterPro" id="IPR036390">
    <property type="entry name" value="WH_DNA-bd_sf"/>
</dbReference>
<reference evidence="3" key="3">
    <citation type="journal article" date="2011" name="PLoS ONE">
        <title>Genome sequence of a mesophilic hydrogenotrophic methanogen Methanocella paludicola, the first cultivated representative of the order Methanocellales.</title>
        <authorList>
            <person name="Sakai S."/>
            <person name="Takaki Y."/>
            <person name="Shimamura S."/>
            <person name="Sekine M."/>
            <person name="Tajima T."/>
            <person name="Kosugi H."/>
            <person name="Ichikawa N."/>
            <person name="Tasumi E."/>
            <person name="Hiraki A.T."/>
            <person name="Shimizu A."/>
            <person name="Kato Y."/>
            <person name="Nishiko R."/>
            <person name="Mori K."/>
            <person name="Fujita N."/>
            <person name="Imachi H."/>
            <person name="Takai K."/>
        </authorList>
    </citation>
    <scope>NUCLEOTIDE SEQUENCE [LARGE SCALE GENOMIC DNA]</scope>
    <source>
        <strain evidence="3">DSM 17711 / JCM 13418 / NBRC 101707 / SANAE</strain>
    </source>
</reference>
<keyword evidence="1" id="KW-0472">Membrane</keyword>
<accession>D1Z2K2</accession>
<keyword evidence="1" id="KW-1133">Transmembrane helix</keyword>
<reference evidence="2 3" key="1">
    <citation type="journal article" date="2007" name="Appl. Environ. Microbiol.">
        <title>Isolation of key methanogens for global methane emission from rice paddy fields: a novel isolate affiliated with the clone cluster rice cluster I.</title>
        <authorList>
            <person name="Sakai S."/>
            <person name="Imachi H."/>
            <person name="Sekiguchi Y."/>
            <person name="Ohashi A."/>
            <person name="Harada H."/>
            <person name="Kamagata Y."/>
        </authorList>
    </citation>
    <scope>NUCLEOTIDE SEQUENCE [LARGE SCALE GENOMIC DNA]</scope>
    <source>
        <strain evidence="3">DSM 17711 / JCM 13418 / NBRC 101707 / SANAE</strain>
    </source>
</reference>
<dbReference type="InterPro" id="IPR036388">
    <property type="entry name" value="WH-like_DNA-bd_sf"/>
</dbReference>